<dbReference type="CDD" id="cd15482">
    <property type="entry name" value="Sialidase_non-viral"/>
    <property type="match status" value="1"/>
</dbReference>
<dbReference type="PANTHER" id="PTHR47199:SF2">
    <property type="entry name" value="PHOTOSYSTEM II STABILITY_ASSEMBLY FACTOR HCF136, CHLOROPLASTIC"/>
    <property type="match status" value="1"/>
</dbReference>
<proteinExistence type="predicted"/>
<comment type="caution">
    <text evidence="1">The sequence shown here is derived from an EMBL/GenBank/DDBJ whole genome shotgun (WGS) entry which is preliminary data.</text>
</comment>
<dbReference type="AlphaFoldDB" id="A0A927GKS4"/>
<dbReference type="Proteomes" id="UP000612233">
    <property type="component" value="Unassembled WGS sequence"/>
</dbReference>
<evidence type="ECO:0000313" key="2">
    <source>
        <dbReference type="Proteomes" id="UP000612233"/>
    </source>
</evidence>
<evidence type="ECO:0008006" key="3">
    <source>
        <dbReference type="Google" id="ProtNLM"/>
    </source>
</evidence>
<organism evidence="1 2">
    <name type="scientific">Hymenobacter montanus</name>
    <dbReference type="NCBI Taxonomy" id="2771359"/>
    <lineage>
        <taxon>Bacteria</taxon>
        <taxon>Pseudomonadati</taxon>
        <taxon>Bacteroidota</taxon>
        <taxon>Cytophagia</taxon>
        <taxon>Cytophagales</taxon>
        <taxon>Hymenobacteraceae</taxon>
        <taxon>Hymenobacter</taxon>
    </lineage>
</organism>
<dbReference type="Gene3D" id="2.130.10.10">
    <property type="entry name" value="YVTN repeat-like/Quinoprotein amine dehydrogenase"/>
    <property type="match status" value="2"/>
</dbReference>
<evidence type="ECO:0000313" key="1">
    <source>
        <dbReference type="EMBL" id="MBD2769898.1"/>
    </source>
</evidence>
<reference evidence="1" key="1">
    <citation type="submission" date="2020-09" db="EMBL/GenBank/DDBJ databases">
        <authorList>
            <person name="Kim M.K."/>
        </authorList>
    </citation>
    <scope>NUCLEOTIDE SEQUENCE</scope>
    <source>
        <strain evidence="1">BT664</strain>
    </source>
</reference>
<name>A0A927GKS4_9BACT</name>
<dbReference type="EMBL" id="JACXAD010000025">
    <property type="protein sequence ID" value="MBD2769898.1"/>
    <property type="molecule type" value="Genomic_DNA"/>
</dbReference>
<dbReference type="PANTHER" id="PTHR47199">
    <property type="entry name" value="PHOTOSYSTEM II STABILITY/ASSEMBLY FACTOR HCF136, CHLOROPLASTIC"/>
    <property type="match status" value="1"/>
</dbReference>
<keyword evidence="2" id="KW-1185">Reference proteome</keyword>
<dbReference type="RefSeq" id="WP_191006709.1">
    <property type="nucleotide sequence ID" value="NZ_JACXAD010000025.1"/>
</dbReference>
<dbReference type="InterPro" id="IPR015943">
    <property type="entry name" value="WD40/YVTN_repeat-like_dom_sf"/>
</dbReference>
<gene>
    <name evidence="1" type="ORF">IC235_18570</name>
</gene>
<accession>A0A927GKS4</accession>
<protein>
    <recommendedName>
        <fullName evidence="3">Photosynthesis system II assembly factor Ycf48/Hcf136-like domain-containing protein</fullName>
    </recommendedName>
</protein>
<sequence length="429" mass="46155">MIGLPGSLRAQQWQALAGAPQNGQKQDDVFFLNPSLGWAVNGSGQIHKTTNGGLNWERQLTQPGTYFRCIGFTDALNGFAGNIGPDYFPGVTDAVPLYRTQNGGTTWTPVTQISGPAPKGLCAIEVVSAQVIYAAGRVGGPCHLLKSTDGGQNWTSIALDPNQVQMVTDVHFVSATEGYIFGGTNANAQLSKAVVLRTTDGGQSFRPVYESARPFELCWKASFPTRQVGYLTVLSYAPADPARYVAKTIDGGLTWQELPFVNNGCKEFGVGFLDASTGWVGTDFGTGYETRDGGQSWQPSNVGRYINKIRLLRGPSNEVTGYAIGLNLTKLQSTVTALTPATEAFAFAAFPNPTSRQVTLRYNLPARQQVRLVLTDMLGRQVATVFDETQAAGPHERVYTLPGGFSNNLVRFTLSAAKEQTTLPVSVQP</sequence>
<dbReference type="SUPFAM" id="SSF110296">
    <property type="entry name" value="Oligoxyloglucan reducing end-specific cellobiohydrolase"/>
    <property type="match status" value="1"/>
</dbReference>